<protein>
    <submittedName>
        <fullName evidence="1">Uncharacterized protein</fullName>
    </submittedName>
</protein>
<name>A0AAD7C8W3_9AGAR</name>
<accession>A0AAD7C8W3</accession>
<comment type="caution">
    <text evidence="1">The sequence shown here is derived from an EMBL/GenBank/DDBJ whole genome shotgun (WGS) entry which is preliminary data.</text>
</comment>
<organism evidence="1 2">
    <name type="scientific">Roridomyces roridus</name>
    <dbReference type="NCBI Taxonomy" id="1738132"/>
    <lineage>
        <taxon>Eukaryota</taxon>
        <taxon>Fungi</taxon>
        <taxon>Dikarya</taxon>
        <taxon>Basidiomycota</taxon>
        <taxon>Agaricomycotina</taxon>
        <taxon>Agaricomycetes</taxon>
        <taxon>Agaricomycetidae</taxon>
        <taxon>Agaricales</taxon>
        <taxon>Marasmiineae</taxon>
        <taxon>Mycenaceae</taxon>
        <taxon>Roridomyces</taxon>
    </lineage>
</organism>
<dbReference type="EMBL" id="JARKIF010000004">
    <property type="protein sequence ID" value="KAJ7642053.1"/>
    <property type="molecule type" value="Genomic_DNA"/>
</dbReference>
<reference evidence="1" key="1">
    <citation type="submission" date="2023-03" db="EMBL/GenBank/DDBJ databases">
        <title>Massive genome expansion in bonnet fungi (Mycena s.s.) driven by repeated elements and novel gene families across ecological guilds.</title>
        <authorList>
            <consortium name="Lawrence Berkeley National Laboratory"/>
            <person name="Harder C.B."/>
            <person name="Miyauchi S."/>
            <person name="Viragh M."/>
            <person name="Kuo A."/>
            <person name="Thoen E."/>
            <person name="Andreopoulos B."/>
            <person name="Lu D."/>
            <person name="Skrede I."/>
            <person name="Drula E."/>
            <person name="Henrissat B."/>
            <person name="Morin E."/>
            <person name="Kohler A."/>
            <person name="Barry K."/>
            <person name="LaButti K."/>
            <person name="Morin E."/>
            <person name="Salamov A."/>
            <person name="Lipzen A."/>
            <person name="Mereny Z."/>
            <person name="Hegedus B."/>
            <person name="Baldrian P."/>
            <person name="Stursova M."/>
            <person name="Weitz H."/>
            <person name="Taylor A."/>
            <person name="Grigoriev I.V."/>
            <person name="Nagy L.G."/>
            <person name="Martin F."/>
            <person name="Kauserud H."/>
        </authorList>
    </citation>
    <scope>NUCLEOTIDE SEQUENCE</scope>
    <source>
        <strain evidence="1">9284</strain>
    </source>
</reference>
<keyword evidence="2" id="KW-1185">Reference proteome</keyword>
<evidence type="ECO:0000313" key="1">
    <source>
        <dbReference type="EMBL" id="KAJ7642053.1"/>
    </source>
</evidence>
<dbReference type="Proteomes" id="UP001221142">
    <property type="component" value="Unassembled WGS sequence"/>
</dbReference>
<proteinExistence type="predicted"/>
<gene>
    <name evidence="1" type="ORF">FB45DRAFT_863113</name>
</gene>
<dbReference type="AlphaFoldDB" id="A0AAD7C8W3"/>
<sequence>MQSSVSFAWDIRMAHRKPINERSISILIFRDYSCPRNEVLGDALDMKDDTGRKMASCFCMRRVLHIERVSCFSFVMMNEGVYSFDPDYFTPVTEFTNVRGHTIAVSEQVEALAQAQSIVQVLSSKPSRFFAVKPHCRLCGHTGQRVVRDGHNSHAASPAATEHGDVPAVADSLARGVWCARALVWLAVVSGWFLDGPSDEGNERVRATRTFRSMVKHYEIAVSLTVTDRRARRRELDRDSTEVQAACSDRLLGV</sequence>
<evidence type="ECO:0000313" key="2">
    <source>
        <dbReference type="Proteomes" id="UP001221142"/>
    </source>
</evidence>